<evidence type="ECO:0000313" key="13">
    <source>
        <dbReference type="RefSeq" id="XP_029635274.1"/>
    </source>
</evidence>
<evidence type="ECO:0000256" key="1">
    <source>
        <dbReference type="ARBA" id="ARBA00004123"/>
    </source>
</evidence>
<proteinExistence type="inferred from homology"/>
<dbReference type="Pfam" id="PF03810">
    <property type="entry name" value="IBN_N"/>
    <property type="match status" value="1"/>
</dbReference>
<dbReference type="InterPro" id="IPR051345">
    <property type="entry name" value="Importin_beta-like_NTR"/>
</dbReference>
<dbReference type="GO" id="GO:0031267">
    <property type="term" value="F:small GTPase binding"/>
    <property type="evidence" value="ECO:0007669"/>
    <property type="project" value="InterPro"/>
</dbReference>
<evidence type="ECO:0000313" key="14">
    <source>
        <dbReference type="RefSeq" id="XP_029635275.1"/>
    </source>
</evidence>
<evidence type="ECO:0000313" key="18">
    <source>
        <dbReference type="RefSeq" id="XP_036357903.1"/>
    </source>
</evidence>
<dbReference type="KEGG" id="osn:115210715"/>
<accession>A0A6P7SAH2</accession>
<evidence type="ECO:0000313" key="15">
    <source>
        <dbReference type="RefSeq" id="XP_036357900.1"/>
    </source>
</evidence>
<dbReference type="InterPro" id="IPR013598">
    <property type="entry name" value="Exportin-1/Importin-b-like"/>
</dbReference>
<sequence>MEFTSSNVIQAVSQFYFSSDQKPQVHTWLTKARVAPEAWVFVWQLLDPNQSPEVQFFAASCLHQKISKFWHEVPQNDYETLKTKLLEKIIEYANGPRLIFTRLCLAFSSLVLQTIPSMWPKPVSNLRETFSQSNFPNVSEYNLCEALIETLTVIPEEFFSVYLPQYRKGVVKNYLSNELKDVITLLENLMASSPTNMKLETLKCINSWAEFGIPLHEGEELIVHLFKMMQNSDLFETAADVLCAILAHPDSHRFPYTVQKLLPHVIQLQPVLKRAIDEKNIEVCSIICRLVVSIAETHSKLLINSFPNGDDIQKQNSLNLMYMVMACTGLPGYYPVDETCSELTFTFWYAIQDELVELGSDADPQLMPIFREIYCKLVEVLLTKVQYPPDQEYNSWSTEQKEQFRCYRHDIGDTMMYSFTILKDFILPYLWSVLNNSAQATHDVQWQVFEGIFFLYSAIAERVELSEKTYLPALLNFLPQLTFHHPTLISTTLAMIGSFAEWLNWNPDVLQSVIPMLLEALQNPEVVTPASLALKDVTKETRDHLPPFAPQILTACQNVLERKTLKPKELTRMMAITGHVLSVLQFQEIMLYLDKLISPQIQELELLAKEEPSKPIWEAINQKLDMLSWLISTINTEKTDSEQSVSEEAEKNSKSNQPNPVLVIMQHIAPILQSILTKWITDATVIQAICELFRKALRVLMDGFAPIAQDTFQILIHICHTFPHSCILSLAKHIILMFHHNESLKSSVKELLAVLTSQSLALLQIEFREHTDIVEGLMNLWAQVIKKSRHLICEQGNFDIDSLFQTAVLGLSLPENFTVKASSYFLQEFFSFACEVPWVKCVIQKYSSNLIGQLLKGIEGECPRSVLDQYADVLLALNKLHIEELTKFMNNVISRDDRPLTKQSKDQRKHFYTCVLRERVNRRRVRELVKEYSMQCRGLFGTEYGNQWSQSIMD</sequence>
<dbReference type="InterPro" id="IPR057942">
    <property type="entry name" value="TPR_TNPO3_IPO13_3rd"/>
</dbReference>
<dbReference type="RefSeq" id="XP_036357903.1">
    <property type="nucleotide sequence ID" value="XM_036502010.1"/>
</dbReference>
<evidence type="ECO:0000313" key="16">
    <source>
        <dbReference type="RefSeq" id="XP_036357901.1"/>
    </source>
</evidence>
<feature type="domain" description="Importin N-terminal" evidence="9">
    <location>
        <begin position="25"/>
        <end position="91"/>
    </location>
</feature>
<dbReference type="GO" id="GO:0005737">
    <property type="term" value="C:cytoplasm"/>
    <property type="evidence" value="ECO:0007669"/>
    <property type="project" value="TreeGrafter"/>
</dbReference>
<dbReference type="Pfam" id="PF18806">
    <property type="entry name" value="Importin_rep_3"/>
    <property type="match status" value="1"/>
</dbReference>
<dbReference type="RefSeq" id="XP_029635272.1">
    <property type="nucleotide sequence ID" value="XM_029779412.2"/>
</dbReference>
<dbReference type="InterPro" id="IPR040709">
    <property type="entry name" value="Importin_rep_1"/>
</dbReference>
<dbReference type="InterPro" id="IPR058537">
    <property type="entry name" value="TPR_TNPO3_IPO13_4th"/>
</dbReference>
<keyword evidence="8" id="KW-0539">Nucleus</keyword>
<evidence type="ECO:0000313" key="12">
    <source>
        <dbReference type="RefSeq" id="XP_029635273.1"/>
    </source>
</evidence>
<evidence type="ECO:0000256" key="4">
    <source>
        <dbReference type="ARBA" id="ARBA00016020"/>
    </source>
</evidence>
<dbReference type="PANTHER" id="PTHR12363:SF33">
    <property type="entry name" value="IMPORTIN-13"/>
    <property type="match status" value="1"/>
</dbReference>
<dbReference type="AlphaFoldDB" id="A0A6P7SAH2"/>
<evidence type="ECO:0000256" key="2">
    <source>
        <dbReference type="ARBA" id="ARBA00007991"/>
    </source>
</evidence>
<comment type="similarity">
    <text evidence="2">Belongs to the importin beta family.</text>
</comment>
<evidence type="ECO:0000256" key="8">
    <source>
        <dbReference type="ARBA" id="ARBA00023242"/>
    </source>
</evidence>
<dbReference type="Pfam" id="PF24139">
    <property type="entry name" value="TPR_TNPO3_IPO13_4th"/>
    <property type="match status" value="1"/>
</dbReference>
<dbReference type="RefSeq" id="XP_036357900.1">
    <property type="nucleotide sequence ID" value="XM_036502007.1"/>
</dbReference>
<dbReference type="RefSeq" id="XP_036357902.1">
    <property type="nucleotide sequence ID" value="XM_036502009.1"/>
</dbReference>
<keyword evidence="7" id="KW-0653">Protein transport</keyword>
<keyword evidence="6" id="KW-0677">Repeat</keyword>
<protein>
    <recommendedName>
        <fullName evidence="4">Importin-13</fullName>
    </recommendedName>
</protein>
<organism evidence="10 11">
    <name type="scientific">Octopus sinensis</name>
    <name type="common">East Asian common octopus</name>
    <dbReference type="NCBI Taxonomy" id="2607531"/>
    <lineage>
        <taxon>Eukaryota</taxon>
        <taxon>Metazoa</taxon>
        <taxon>Spiralia</taxon>
        <taxon>Lophotrochozoa</taxon>
        <taxon>Mollusca</taxon>
        <taxon>Cephalopoda</taxon>
        <taxon>Coleoidea</taxon>
        <taxon>Octopodiformes</taxon>
        <taxon>Octopoda</taxon>
        <taxon>Incirrata</taxon>
        <taxon>Octopodidae</taxon>
        <taxon>Octopus</taxon>
    </lineage>
</organism>
<dbReference type="Pfam" id="PF18773">
    <property type="entry name" value="Importin_rep"/>
    <property type="match status" value="1"/>
</dbReference>
<dbReference type="SMART" id="SM00913">
    <property type="entry name" value="IBN_N"/>
    <property type="match status" value="1"/>
</dbReference>
<dbReference type="RefSeq" id="XP_029635275.1">
    <property type="nucleotide sequence ID" value="XM_029779415.2"/>
</dbReference>
<dbReference type="InterPro" id="IPR001494">
    <property type="entry name" value="Importin-beta_N"/>
</dbReference>
<dbReference type="PANTHER" id="PTHR12363">
    <property type="entry name" value="TRANSPORTIN 3 AND IMPORTIN 13"/>
    <property type="match status" value="1"/>
</dbReference>
<dbReference type="RefSeq" id="XP_036357901.1">
    <property type="nucleotide sequence ID" value="XM_036502008.1"/>
</dbReference>
<dbReference type="InterPro" id="IPR040520">
    <property type="entry name" value="Importin_rep_3"/>
</dbReference>
<dbReference type="InterPro" id="IPR016024">
    <property type="entry name" value="ARM-type_fold"/>
</dbReference>
<dbReference type="Pfam" id="PF24138">
    <property type="entry name" value="TPR_TNPO3_IPO13_2nd"/>
    <property type="match status" value="1"/>
</dbReference>
<reference evidence="11 12" key="1">
    <citation type="submission" date="2025-08" db="UniProtKB">
        <authorList>
            <consortium name="RefSeq"/>
        </authorList>
    </citation>
    <scope>IDENTIFICATION</scope>
</reference>
<dbReference type="Gene3D" id="1.25.10.10">
    <property type="entry name" value="Leucine-rich Repeat Variant"/>
    <property type="match status" value="1"/>
</dbReference>
<dbReference type="GO" id="GO:0005634">
    <property type="term" value="C:nucleus"/>
    <property type="evidence" value="ECO:0007669"/>
    <property type="project" value="UniProtKB-SubCell"/>
</dbReference>
<dbReference type="Pfam" id="PF24140">
    <property type="entry name" value="TPR_TNPO3_IPO13_3rd"/>
    <property type="match status" value="1"/>
</dbReference>
<keyword evidence="10" id="KW-1185">Reference proteome</keyword>
<comment type="subunit">
    <text evidence="3">Interacts with UBC9, RAN, RBM8A, eIF-1A and PAX6.</text>
</comment>
<dbReference type="RefSeq" id="XP_029635273.1">
    <property type="nucleotide sequence ID" value="XM_029779413.2"/>
</dbReference>
<keyword evidence="5" id="KW-0813">Transport</keyword>
<name>A0A6P7SAH2_9MOLL</name>
<evidence type="ECO:0000256" key="3">
    <source>
        <dbReference type="ARBA" id="ARBA00011422"/>
    </source>
</evidence>
<dbReference type="InterPro" id="IPR011989">
    <property type="entry name" value="ARM-like"/>
</dbReference>
<gene>
    <name evidence="11 12 13 14 15 16 17 18" type="primary">LOC115210715</name>
</gene>
<dbReference type="InterPro" id="IPR057941">
    <property type="entry name" value="TPR_TNPO3_IPO13_2nd"/>
</dbReference>
<evidence type="ECO:0000256" key="6">
    <source>
        <dbReference type="ARBA" id="ARBA00022737"/>
    </source>
</evidence>
<evidence type="ECO:0000256" key="7">
    <source>
        <dbReference type="ARBA" id="ARBA00022927"/>
    </source>
</evidence>
<dbReference type="Proteomes" id="UP000515154">
    <property type="component" value="Linkage group LG4"/>
</dbReference>
<evidence type="ECO:0000313" key="10">
    <source>
        <dbReference type="Proteomes" id="UP000515154"/>
    </source>
</evidence>
<evidence type="ECO:0000259" key="9">
    <source>
        <dbReference type="PROSITE" id="PS50166"/>
    </source>
</evidence>
<evidence type="ECO:0000313" key="11">
    <source>
        <dbReference type="RefSeq" id="XP_029635272.1"/>
    </source>
</evidence>
<dbReference type="GO" id="GO:0006606">
    <property type="term" value="P:protein import into nucleus"/>
    <property type="evidence" value="ECO:0007669"/>
    <property type="project" value="TreeGrafter"/>
</dbReference>
<dbReference type="SUPFAM" id="SSF48371">
    <property type="entry name" value="ARM repeat"/>
    <property type="match status" value="1"/>
</dbReference>
<evidence type="ECO:0000256" key="5">
    <source>
        <dbReference type="ARBA" id="ARBA00022448"/>
    </source>
</evidence>
<comment type="subcellular location">
    <subcellularLocation>
        <location evidence="1">Nucleus</location>
    </subcellularLocation>
</comment>
<dbReference type="Pfam" id="PF08389">
    <property type="entry name" value="Xpo1"/>
    <property type="match status" value="1"/>
</dbReference>
<dbReference type="PROSITE" id="PS50166">
    <property type="entry name" value="IMPORTIN_B_NT"/>
    <property type="match status" value="1"/>
</dbReference>
<evidence type="ECO:0000313" key="17">
    <source>
        <dbReference type="RefSeq" id="XP_036357902.1"/>
    </source>
</evidence>
<dbReference type="RefSeq" id="XP_029635274.1">
    <property type="nucleotide sequence ID" value="XM_029779414.2"/>
</dbReference>